<evidence type="ECO:0000313" key="3">
    <source>
        <dbReference type="EnsemblPlants" id="Pp3c16_15310V3.3"/>
    </source>
</evidence>
<dbReference type="AlphaFoldDB" id="A0A7I4B5A7"/>
<organism evidence="3 4">
    <name type="scientific">Physcomitrium patens</name>
    <name type="common">Spreading-leaved earth moss</name>
    <name type="synonym">Physcomitrella patens</name>
    <dbReference type="NCBI Taxonomy" id="3218"/>
    <lineage>
        <taxon>Eukaryota</taxon>
        <taxon>Viridiplantae</taxon>
        <taxon>Streptophyta</taxon>
        <taxon>Embryophyta</taxon>
        <taxon>Bryophyta</taxon>
        <taxon>Bryophytina</taxon>
        <taxon>Bryopsida</taxon>
        <taxon>Funariidae</taxon>
        <taxon>Funariales</taxon>
        <taxon>Funariaceae</taxon>
        <taxon>Physcomitrium</taxon>
    </lineage>
</organism>
<dbReference type="EnsemblPlants" id="Pp3c16_15310V3.3">
    <property type="protein sequence ID" value="Pp3c16_15310V3.3"/>
    <property type="gene ID" value="Pp3c16_15310"/>
</dbReference>
<gene>
    <name evidence="3" type="primary">LOC112293330</name>
</gene>
<dbReference type="InterPro" id="IPR004873">
    <property type="entry name" value="BURP_dom"/>
</dbReference>
<accession>A0A7I4B5A7</accession>
<evidence type="ECO:0000313" key="4">
    <source>
        <dbReference type="Proteomes" id="UP000006727"/>
    </source>
</evidence>
<dbReference type="PANTHER" id="PTHR31236">
    <property type="entry name" value="BURP DOMAIN PROTEIN USPL1-LIKE"/>
    <property type="match status" value="1"/>
</dbReference>
<keyword evidence="1" id="KW-0732">Signal</keyword>
<dbReference type="RefSeq" id="XP_024398382.1">
    <property type="nucleotide sequence ID" value="XM_024542614.2"/>
</dbReference>
<dbReference type="GeneID" id="112293330"/>
<dbReference type="EnsemblPlants" id="Pp3c16_15310V3.2">
    <property type="protein sequence ID" value="Pp3c16_15310V3.2"/>
    <property type="gene ID" value="Pp3c16_15310"/>
</dbReference>
<dbReference type="Pfam" id="PF03181">
    <property type="entry name" value="BURP"/>
    <property type="match status" value="1"/>
</dbReference>
<protein>
    <recommendedName>
        <fullName evidence="2">BURP domain-containing protein</fullName>
    </recommendedName>
</protein>
<keyword evidence="4" id="KW-1185">Reference proteome</keyword>
<feature type="chain" id="PRO_5043238825" description="BURP domain-containing protein" evidence="1">
    <location>
        <begin position="20"/>
        <end position="320"/>
    </location>
</feature>
<dbReference type="Gramene" id="Pp3c16_15310V3.3">
    <property type="protein sequence ID" value="Pp3c16_15310V3.3"/>
    <property type="gene ID" value="Pp3c16_15310"/>
</dbReference>
<evidence type="ECO:0000256" key="1">
    <source>
        <dbReference type="SAM" id="SignalP"/>
    </source>
</evidence>
<sequence>MEGVPVFMFLIALLIGCTSVQIDAVLATRPLESQQEVTHFQKPISEILTQLCKETGVACEADLDYFVHVMGTVETVGSISRQEGIKTINDFQHFFVEPALVVGEKMNLDSNLRDSIPLRPFLNDEDARLIPALTVPNLPAIFDIFSVDRRSKQAAMIATSAYLCESPALPGEARACLTSLEAMSDFVAKQMGSNVQLLATIGAPKAPPTHKAPVTIVDFHTSSIEQAAHIVVCHNIMFPAQAYYCHAVRRTKVIEASLKVDAPSDYTIHAVGICHLDTSLWASSHPAFAALNVPNGAEACHWTVEGDLVWVPATKPTSKV</sequence>
<evidence type="ECO:0000259" key="2">
    <source>
        <dbReference type="PROSITE" id="PS51277"/>
    </source>
</evidence>
<dbReference type="OMA" id="DNIVWVT"/>
<feature type="signal peptide" evidence="1">
    <location>
        <begin position="1"/>
        <end position="19"/>
    </location>
</feature>
<dbReference type="SMART" id="SM01045">
    <property type="entry name" value="BURP"/>
    <property type="match status" value="1"/>
</dbReference>
<feature type="domain" description="BURP" evidence="2">
    <location>
        <begin position="94"/>
        <end position="313"/>
    </location>
</feature>
<dbReference type="Proteomes" id="UP000006727">
    <property type="component" value="Chromosome 16"/>
</dbReference>
<reference evidence="3" key="3">
    <citation type="submission" date="2020-12" db="UniProtKB">
        <authorList>
            <consortium name="EnsemblPlants"/>
        </authorList>
    </citation>
    <scope>IDENTIFICATION</scope>
</reference>
<reference evidence="3 4" key="2">
    <citation type="journal article" date="2018" name="Plant J.">
        <title>The Physcomitrella patens chromosome-scale assembly reveals moss genome structure and evolution.</title>
        <authorList>
            <person name="Lang D."/>
            <person name="Ullrich K.K."/>
            <person name="Murat F."/>
            <person name="Fuchs J."/>
            <person name="Jenkins J."/>
            <person name="Haas F.B."/>
            <person name="Piednoel M."/>
            <person name="Gundlach H."/>
            <person name="Van Bel M."/>
            <person name="Meyberg R."/>
            <person name="Vives C."/>
            <person name="Morata J."/>
            <person name="Symeonidi A."/>
            <person name="Hiss M."/>
            <person name="Muchero W."/>
            <person name="Kamisugi Y."/>
            <person name="Saleh O."/>
            <person name="Blanc G."/>
            <person name="Decker E.L."/>
            <person name="van Gessel N."/>
            <person name="Grimwood J."/>
            <person name="Hayes R.D."/>
            <person name="Graham S.W."/>
            <person name="Gunter L.E."/>
            <person name="McDaniel S.F."/>
            <person name="Hoernstein S.N.W."/>
            <person name="Larsson A."/>
            <person name="Li F.W."/>
            <person name="Perroud P.F."/>
            <person name="Phillips J."/>
            <person name="Ranjan P."/>
            <person name="Rokshar D.S."/>
            <person name="Rothfels C.J."/>
            <person name="Schneider L."/>
            <person name="Shu S."/>
            <person name="Stevenson D.W."/>
            <person name="Thummler F."/>
            <person name="Tillich M."/>
            <person name="Villarreal Aguilar J.C."/>
            <person name="Widiez T."/>
            <person name="Wong G.K."/>
            <person name="Wymore A."/>
            <person name="Zhang Y."/>
            <person name="Zimmer A.D."/>
            <person name="Quatrano R.S."/>
            <person name="Mayer K.F.X."/>
            <person name="Goodstein D."/>
            <person name="Casacuberta J.M."/>
            <person name="Vandepoele K."/>
            <person name="Reski R."/>
            <person name="Cuming A.C."/>
            <person name="Tuskan G.A."/>
            <person name="Maumus F."/>
            <person name="Salse J."/>
            <person name="Schmutz J."/>
            <person name="Rensing S.A."/>
        </authorList>
    </citation>
    <scope>NUCLEOTIDE SEQUENCE [LARGE SCALE GENOMIC DNA]</scope>
    <source>
        <strain evidence="3 4">cv. Gransden 2004</strain>
    </source>
</reference>
<dbReference type="InterPro" id="IPR044816">
    <property type="entry name" value="BURP"/>
</dbReference>
<dbReference type="KEGG" id="ppp:112293330"/>
<dbReference type="FunCoup" id="A0A7I4B5A7">
    <property type="interactions" value="192"/>
</dbReference>
<dbReference type="Gramene" id="Pp3c16_15310V3.2">
    <property type="protein sequence ID" value="Pp3c16_15310V3.2"/>
    <property type="gene ID" value="Pp3c16_15310"/>
</dbReference>
<dbReference type="EMBL" id="ABEU02000016">
    <property type="status" value="NOT_ANNOTATED_CDS"/>
    <property type="molecule type" value="Genomic_DNA"/>
</dbReference>
<name>A0A7I4B5A7_PHYPA</name>
<reference evidence="3 4" key="1">
    <citation type="journal article" date="2008" name="Science">
        <title>The Physcomitrella genome reveals evolutionary insights into the conquest of land by plants.</title>
        <authorList>
            <person name="Rensing S."/>
            <person name="Lang D."/>
            <person name="Zimmer A."/>
            <person name="Terry A."/>
            <person name="Salamov A."/>
            <person name="Shapiro H."/>
            <person name="Nishiyama T."/>
            <person name="Perroud P.-F."/>
            <person name="Lindquist E."/>
            <person name="Kamisugi Y."/>
            <person name="Tanahashi T."/>
            <person name="Sakakibara K."/>
            <person name="Fujita T."/>
            <person name="Oishi K."/>
            <person name="Shin-I T."/>
            <person name="Kuroki Y."/>
            <person name="Toyoda A."/>
            <person name="Suzuki Y."/>
            <person name="Hashimoto A."/>
            <person name="Yamaguchi K."/>
            <person name="Sugano A."/>
            <person name="Kohara Y."/>
            <person name="Fujiyama A."/>
            <person name="Anterola A."/>
            <person name="Aoki S."/>
            <person name="Ashton N."/>
            <person name="Barbazuk W.B."/>
            <person name="Barker E."/>
            <person name="Bennetzen J."/>
            <person name="Bezanilla M."/>
            <person name="Blankenship R."/>
            <person name="Cho S.H."/>
            <person name="Dutcher S."/>
            <person name="Estelle M."/>
            <person name="Fawcett J.A."/>
            <person name="Gundlach H."/>
            <person name="Hanada K."/>
            <person name="Heyl A."/>
            <person name="Hicks K.A."/>
            <person name="Hugh J."/>
            <person name="Lohr M."/>
            <person name="Mayer K."/>
            <person name="Melkozernov A."/>
            <person name="Murata T."/>
            <person name="Nelson D."/>
            <person name="Pils B."/>
            <person name="Prigge M."/>
            <person name="Reiss B."/>
            <person name="Renner T."/>
            <person name="Rombauts S."/>
            <person name="Rushton P."/>
            <person name="Sanderfoot A."/>
            <person name="Schween G."/>
            <person name="Shiu S.-H."/>
            <person name="Stueber K."/>
            <person name="Theodoulou F.L."/>
            <person name="Tu H."/>
            <person name="Van de Peer Y."/>
            <person name="Verrier P.J."/>
            <person name="Waters E."/>
            <person name="Wood A."/>
            <person name="Yang L."/>
            <person name="Cove D."/>
            <person name="Cuming A."/>
            <person name="Hasebe M."/>
            <person name="Lucas S."/>
            <person name="Mishler D.B."/>
            <person name="Reski R."/>
            <person name="Grigoriev I."/>
            <person name="Quatrano R.S."/>
            <person name="Boore J.L."/>
        </authorList>
    </citation>
    <scope>NUCLEOTIDE SEQUENCE [LARGE SCALE GENOMIC DNA]</scope>
    <source>
        <strain evidence="3 4">cv. Gransden 2004</strain>
    </source>
</reference>
<dbReference type="PROSITE" id="PS51277">
    <property type="entry name" value="BURP"/>
    <property type="match status" value="1"/>
</dbReference>
<dbReference type="PANTHER" id="PTHR31236:SF45">
    <property type="entry name" value="BURP DOMAIN-CONTAINING PROTEIN"/>
    <property type="match status" value="1"/>
</dbReference>
<proteinExistence type="predicted"/>
<dbReference type="OrthoDB" id="678718at2759"/>